<evidence type="ECO:0000256" key="1">
    <source>
        <dbReference type="SAM" id="MobiDB-lite"/>
    </source>
</evidence>
<dbReference type="Proteomes" id="UP000504623">
    <property type="component" value="Unplaced"/>
</dbReference>
<dbReference type="RefSeq" id="XP_006872459.1">
    <property type="nucleotide sequence ID" value="XM_006872397.1"/>
</dbReference>
<reference evidence="3" key="1">
    <citation type="submission" date="2025-08" db="UniProtKB">
        <authorList>
            <consortium name="RefSeq"/>
        </authorList>
    </citation>
    <scope>IDENTIFICATION</scope>
    <source>
        <tissue evidence="3">Spleen</tissue>
    </source>
</reference>
<keyword evidence="2" id="KW-1185">Reference proteome</keyword>
<feature type="region of interest" description="Disordered" evidence="1">
    <location>
        <begin position="34"/>
        <end position="57"/>
    </location>
</feature>
<evidence type="ECO:0000313" key="3">
    <source>
        <dbReference type="RefSeq" id="XP_006872459.1"/>
    </source>
</evidence>
<gene>
    <name evidence="3" type="primary">CCDC179</name>
</gene>
<protein>
    <submittedName>
        <fullName evidence="3">Coiled-coil domain-containing protein 179</fullName>
    </submittedName>
</protein>
<name>A0A9B0WWA9_CHRAS</name>
<proteinExistence type="predicted"/>
<evidence type="ECO:0000313" key="2">
    <source>
        <dbReference type="Proteomes" id="UP000504623"/>
    </source>
</evidence>
<organism evidence="2 3">
    <name type="scientific">Chrysochloris asiatica</name>
    <name type="common">Cape golden mole</name>
    <dbReference type="NCBI Taxonomy" id="185453"/>
    <lineage>
        <taxon>Eukaryota</taxon>
        <taxon>Metazoa</taxon>
        <taxon>Chordata</taxon>
        <taxon>Craniata</taxon>
        <taxon>Vertebrata</taxon>
        <taxon>Euteleostomi</taxon>
        <taxon>Mammalia</taxon>
        <taxon>Eutheria</taxon>
        <taxon>Afrotheria</taxon>
        <taxon>Chrysochloridae</taxon>
        <taxon>Chrysochlorinae</taxon>
        <taxon>Chrysochloris</taxon>
    </lineage>
</organism>
<accession>A0A9B0WWA9</accession>
<dbReference type="CTD" id="100500938"/>
<dbReference type="AlphaFoldDB" id="A0A9B0WWA9"/>
<sequence>MNLASISVTCTVGTSTTKRIMDMQDVMKKKRKLSKKFSRSIPDPEPEFLASPGEDMV</sequence>
<dbReference type="GeneID" id="102812723"/>